<comment type="caution">
    <text evidence="2">The sequence shown here is derived from an EMBL/GenBank/DDBJ whole genome shotgun (WGS) entry which is preliminary data.</text>
</comment>
<evidence type="ECO:0000256" key="1">
    <source>
        <dbReference type="SAM" id="MobiDB-lite"/>
    </source>
</evidence>
<keyword evidence="3" id="KW-1185">Reference proteome</keyword>
<dbReference type="EMBL" id="JARPMG010000012">
    <property type="protein sequence ID" value="KAJ8097094.1"/>
    <property type="molecule type" value="Genomic_DNA"/>
</dbReference>
<evidence type="ECO:0000313" key="2">
    <source>
        <dbReference type="EMBL" id="KAJ8097094.1"/>
    </source>
</evidence>
<name>A0AAD7QL36_9ASCO</name>
<feature type="compositionally biased region" description="Polar residues" evidence="1">
    <location>
        <begin position="56"/>
        <end position="68"/>
    </location>
</feature>
<evidence type="ECO:0000313" key="3">
    <source>
        <dbReference type="Proteomes" id="UP001217417"/>
    </source>
</evidence>
<proteinExistence type="predicted"/>
<dbReference type="GeneID" id="80884673"/>
<dbReference type="RefSeq" id="XP_056040544.1">
    <property type="nucleotide sequence ID" value="XM_056189507.1"/>
</dbReference>
<protein>
    <submittedName>
        <fullName evidence="2">Uncharacterized protein</fullName>
    </submittedName>
</protein>
<accession>A0AAD7QL36</accession>
<gene>
    <name evidence="2" type="ORF">POJ06DRAFT_271464</name>
</gene>
<sequence>MSLLTIAKTSSVDFVASTGHIVETIPLGALAPTVGDDFNRASHSTIVVQAPTAIQRTTVHAQTQNTSSPDKRDRDNEDHNHNLRITPDVAKATKAYAKSSKKRNILSRLFHKEIALDSKQNTVHDILQHEVDEAGTSIPTLPTIELVCTGMDDNAASGAAVRANGPAVKGSSSLELETKHKKIPEDGVLGNAIPPRLLDYVIWNIADQPAEASIADAPRAYEVGDTTFMA</sequence>
<feature type="region of interest" description="Disordered" evidence="1">
    <location>
        <begin position="56"/>
        <end position="81"/>
    </location>
</feature>
<reference evidence="2" key="1">
    <citation type="submission" date="2023-03" db="EMBL/GenBank/DDBJ databases">
        <title>Near-Complete genome sequence of Lipomyces tetrasporous NRRL Y-64009, an oleaginous yeast capable of growing on lignocellulosic hydrolysates.</title>
        <authorList>
            <consortium name="Lawrence Berkeley National Laboratory"/>
            <person name="Jagtap S.S."/>
            <person name="Liu J.-J."/>
            <person name="Walukiewicz H.E."/>
            <person name="Pangilinan J."/>
            <person name="Lipzen A."/>
            <person name="Ahrendt S."/>
            <person name="Koriabine M."/>
            <person name="Cobaugh K."/>
            <person name="Salamov A."/>
            <person name="Yoshinaga Y."/>
            <person name="Ng V."/>
            <person name="Daum C."/>
            <person name="Grigoriev I.V."/>
            <person name="Slininger P.J."/>
            <person name="Dien B.S."/>
            <person name="Jin Y.-S."/>
            <person name="Rao C.V."/>
        </authorList>
    </citation>
    <scope>NUCLEOTIDE SEQUENCE</scope>
    <source>
        <strain evidence="2">NRRL Y-64009</strain>
    </source>
</reference>
<dbReference type="AlphaFoldDB" id="A0AAD7QL36"/>
<feature type="compositionally biased region" description="Basic and acidic residues" evidence="1">
    <location>
        <begin position="69"/>
        <end position="81"/>
    </location>
</feature>
<organism evidence="2 3">
    <name type="scientific">Lipomyces tetrasporus</name>
    <dbReference type="NCBI Taxonomy" id="54092"/>
    <lineage>
        <taxon>Eukaryota</taxon>
        <taxon>Fungi</taxon>
        <taxon>Dikarya</taxon>
        <taxon>Ascomycota</taxon>
        <taxon>Saccharomycotina</taxon>
        <taxon>Lipomycetes</taxon>
        <taxon>Lipomycetales</taxon>
        <taxon>Lipomycetaceae</taxon>
        <taxon>Lipomyces</taxon>
    </lineage>
</organism>
<dbReference type="Proteomes" id="UP001217417">
    <property type="component" value="Unassembled WGS sequence"/>
</dbReference>